<dbReference type="OrthoDB" id="9799122at2"/>
<dbReference type="PANTHER" id="PTHR13887">
    <property type="entry name" value="GLUTATHIONE S-TRANSFERASE KAPPA"/>
    <property type="match status" value="1"/>
</dbReference>
<accession>E8U657</accession>
<keyword evidence="3" id="KW-1185">Reference proteome</keyword>
<dbReference type="Proteomes" id="UP000008635">
    <property type="component" value="Chromosome"/>
</dbReference>
<dbReference type="GO" id="GO:0016491">
    <property type="term" value="F:oxidoreductase activity"/>
    <property type="evidence" value="ECO:0007669"/>
    <property type="project" value="InterPro"/>
</dbReference>
<dbReference type="Pfam" id="PF01323">
    <property type="entry name" value="DSBA"/>
    <property type="match status" value="1"/>
</dbReference>
<feature type="domain" description="DSBA-like thioredoxin" evidence="1">
    <location>
        <begin position="23"/>
        <end position="221"/>
    </location>
</feature>
<dbReference type="STRING" id="709986.Deima_0892"/>
<evidence type="ECO:0000313" key="2">
    <source>
        <dbReference type="EMBL" id="ADV66546.1"/>
    </source>
</evidence>
<sequence length="231" mass="24758">MNRPPRAPYLERMTTDPATAPLTVDVFADIACPFCYIGLERLTKLAAERPLQVTWRPFQLQPDLPREGVDWAVFRAQKFGGDAGAQAAFDHVTQYACTDDVCFNWDAIGKAANTRDAHRVILLAQDRGVGVAAAMRLMRAHFEEGADVGSADVLARLAVEVGVDEADVRTVLAGNAYGAEVDASQGLAARSGVQGVPFYVLRAQYALSGAQPLDTMRGALAWAAAQPLSPA</sequence>
<dbReference type="InterPro" id="IPR001853">
    <property type="entry name" value="DSBA-like_thioredoxin_dom"/>
</dbReference>
<dbReference type="InterPro" id="IPR036249">
    <property type="entry name" value="Thioredoxin-like_sf"/>
</dbReference>
<reference evidence="2 3" key="1">
    <citation type="journal article" date="2011" name="Stand. Genomic Sci.">
        <title>Complete genome sequence of Deinococcus maricopensis type strain (LB-34).</title>
        <authorList>
            <person name="Pukall R."/>
            <person name="Zeytun A."/>
            <person name="Lucas S."/>
            <person name="Lapidus A."/>
            <person name="Hammon N."/>
            <person name="Deshpande S."/>
            <person name="Nolan M."/>
            <person name="Cheng J.F."/>
            <person name="Pitluck S."/>
            <person name="Liolios K."/>
            <person name="Pagani I."/>
            <person name="Mikhailova N."/>
            <person name="Ivanova N."/>
            <person name="Mavromatis K."/>
            <person name="Pati A."/>
            <person name="Tapia R."/>
            <person name="Han C."/>
            <person name="Goodwin L."/>
            <person name="Chen A."/>
            <person name="Palaniappan K."/>
            <person name="Land M."/>
            <person name="Hauser L."/>
            <person name="Chang Y.J."/>
            <person name="Jeffries C.D."/>
            <person name="Brambilla E.M."/>
            <person name="Rohde M."/>
            <person name="Goker M."/>
            <person name="Detter J.C."/>
            <person name="Woyke T."/>
            <person name="Bristow J."/>
            <person name="Eisen J.A."/>
            <person name="Markowitz V."/>
            <person name="Hugenholtz P."/>
            <person name="Kyrpides N.C."/>
            <person name="Klenk H.P."/>
        </authorList>
    </citation>
    <scope>NUCLEOTIDE SEQUENCE [LARGE SCALE GENOMIC DNA]</scope>
    <source>
        <strain evidence="3">DSM 21211 / LMG 22137 / NRRL B-23946 / LB-34</strain>
    </source>
</reference>
<dbReference type="Gene3D" id="3.40.30.10">
    <property type="entry name" value="Glutaredoxin"/>
    <property type="match status" value="1"/>
</dbReference>
<dbReference type="CDD" id="cd03024">
    <property type="entry name" value="DsbA_FrnE"/>
    <property type="match status" value="1"/>
</dbReference>
<gene>
    <name evidence="2" type="ordered locus">Deima_0892</name>
</gene>
<dbReference type="KEGG" id="dmr:Deima_0892"/>
<evidence type="ECO:0000313" key="3">
    <source>
        <dbReference type="Proteomes" id="UP000008635"/>
    </source>
</evidence>
<organism evidence="2 3">
    <name type="scientific">Deinococcus maricopensis (strain DSM 21211 / LMG 22137 / NRRL B-23946 / LB-34)</name>
    <dbReference type="NCBI Taxonomy" id="709986"/>
    <lineage>
        <taxon>Bacteria</taxon>
        <taxon>Thermotogati</taxon>
        <taxon>Deinococcota</taxon>
        <taxon>Deinococci</taxon>
        <taxon>Deinococcales</taxon>
        <taxon>Deinococcaceae</taxon>
        <taxon>Deinococcus</taxon>
    </lineage>
</organism>
<dbReference type="AlphaFoldDB" id="E8U657"/>
<dbReference type="HOGENOM" id="CLU_069253_0_4_0"/>
<proteinExistence type="predicted"/>
<protein>
    <submittedName>
        <fullName evidence="2">DSBA oxidoreductase</fullName>
    </submittedName>
</protein>
<evidence type="ECO:0000259" key="1">
    <source>
        <dbReference type="Pfam" id="PF01323"/>
    </source>
</evidence>
<dbReference type="PANTHER" id="PTHR13887:SF41">
    <property type="entry name" value="THIOREDOXIN SUPERFAMILY PROTEIN"/>
    <property type="match status" value="1"/>
</dbReference>
<dbReference type="SUPFAM" id="SSF52833">
    <property type="entry name" value="Thioredoxin-like"/>
    <property type="match status" value="1"/>
</dbReference>
<dbReference type="EMBL" id="CP002454">
    <property type="protein sequence ID" value="ADV66546.1"/>
    <property type="molecule type" value="Genomic_DNA"/>
</dbReference>
<name>E8U657_DEIML</name>
<reference evidence="3" key="2">
    <citation type="submission" date="2011-01" db="EMBL/GenBank/DDBJ databases">
        <title>The complete genome of Deinococcus maricopensis DSM 21211.</title>
        <authorList>
            <consortium name="US DOE Joint Genome Institute (JGI-PGF)"/>
            <person name="Lucas S."/>
            <person name="Copeland A."/>
            <person name="Lapidus A."/>
            <person name="Goodwin L."/>
            <person name="Pitluck S."/>
            <person name="Kyrpides N."/>
            <person name="Mavromatis K."/>
            <person name="Pagani I."/>
            <person name="Ivanova N."/>
            <person name="Ovchinnikova G."/>
            <person name="Zeytun A."/>
            <person name="Detter J.C."/>
            <person name="Han C."/>
            <person name="Land M."/>
            <person name="Hauser L."/>
            <person name="Markowitz V."/>
            <person name="Cheng J.-F."/>
            <person name="Hugenholtz P."/>
            <person name="Woyke T."/>
            <person name="Wu D."/>
            <person name="Pukall R."/>
            <person name="Gehrich-Schroeter G."/>
            <person name="Brambilla E."/>
            <person name="Klenk H.-P."/>
            <person name="Eisen J.A."/>
        </authorList>
    </citation>
    <scope>NUCLEOTIDE SEQUENCE [LARGE SCALE GENOMIC DNA]</scope>
    <source>
        <strain evidence="3">DSM 21211 / LMG 22137 / NRRL B-23946 / LB-34</strain>
    </source>
</reference>
<dbReference type="eggNOG" id="COG2761">
    <property type="taxonomic scope" value="Bacteria"/>
</dbReference>